<organism evidence="4">
    <name type="scientific">uncultured Caudovirales phage</name>
    <dbReference type="NCBI Taxonomy" id="2100421"/>
    <lineage>
        <taxon>Viruses</taxon>
        <taxon>Duplodnaviria</taxon>
        <taxon>Heunggongvirae</taxon>
        <taxon>Uroviricota</taxon>
        <taxon>Caudoviricetes</taxon>
        <taxon>Peduoviridae</taxon>
        <taxon>Maltschvirus</taxon>
        <taxon>Maltschvirus maltsch</taxon>
    </lineage>
</organism>
<dbReference type="GO" id="GO:0016787">
    <property type="term" value="F:hydrolase activity"/>
    <property type="evidence" value="ECO:0007669"/>
    <property type="project" value="InterPro"/>
</dbReference>
<dbReference type="InterPro" id="IPR014001">
    <property type="entry name" value="Helicase_ATP-bd"/>
</dbReference>
<name>A0A6J7WJ51_9CAUD</name>
<dbReference type="SMART" id="SM00487">
    <property type="entry name" value="DEXDc"/>
    <property type="match status" value="1"/>
</dbReference>
<keyword evidence="4" id="KW-0347">Helicase</keyword>
<feature type="domain" description="Helicase C-terminal" evidence="3">
    <location>
        <begin position="232"/>
        <end position="385"/>
    </location>
</feature>
<dbReference type="EMBL" id="LR798217">
    <property type="protein sequence ID" value="CAB5195022.1"/>
    <property type="molecule type" value="Genomic_DNA"/>
</dbReference>
<keyword evidence="4" id="KW-0378">Hydrolase</keyword>
<dbReference type="InterPro" id="IPR050742">
    <property type="entry name" value="Helicase_Restrict-Modif_Enz"/>
</dbReference>
<dbReference type="InterPro" id="IPR027417">
    <property type="entry name" value="P-loop_NTPase"/>
</dbReference>
<evidence type="ECO:0000313" key="4">
    <source>
        <dbReference type="EMBL" id="CAB5195022.1"/>
    </source>
</evidence>
<proteinExistence type="predicted"/>
<dbReference type="Gene3D" id="3.40.50.300">
    <property type="entry name" value="P-loop containing nucleotide triphosphate hydrolases"/>
    <property type="match status" value="2"/>
</dbReference>
<dbReference type="SMART" id="SM00490">
    <property type="entry name" value="HELICc"/>
    <property type="match status" value="1"/>
</dbReference>
<sequence length="557" mass="62084">MKLREYQSRAVSDLFDWWTKHQGNDDIPLLVLPTAAGKSVICAEIVRQMWDQWPEFHPRTVVLVPSKELAEQNAAKLRALLPHTISVGFVSASLGTKKYNADVIVATIGSIHKAAHLLGNIKAVIIDEAHLVSQKAGDAGMYRNFLSNLGQMCEFRTVGMTATPFRGNQVWLTDGDDPLFTGIASRVSMRELLDAKFIAPLVPPTERIETRIDASHVGISNGDYKVGELSIEVEKYLAKVAVEATRIASERKKWIAFTPSVANAESLSDKLNALGIVSAVVCGETPKQEREDLIRQFKSHQIHCLVTVLALSVGFDVPDVDCIIWCRPTKSPVLYVQGMGRGTRIADGKDDCLVLDFTDTVERLGPVDTIQGRAKKKSGKQEAPYSICPDCGERNAPAALVCIHCGGQIREEEAKPMDAKVSYAALLSSQTTMAELVWHDVSRVDYKLHRKEGKPDSMRVDYYEGILRVASEWVCFDHLGYAKQKAQSWWQRRDSSDLMPSDTRDAIDWSCVLYKPTRIATRKNGKYTEVKDYEFDRTQRHQEASGQPSQASQFNQG</sequence>
<dbReference type="Pfam" id="PF04851">
    <property type="entry name" value="ResIII"/>
    <property type="match status" value="1"/>
</dbReference>
<dbReference type="PROSITE" id="PS51194">
    <property type="entry name" value="HELICASE_CTER"/>
    <property type="match status" value="1"/>
</dbReference>
<dbReference type="GO" id="GO:0003677">
    <property type="term" value="F:DNA binding"/>
    <property type="evidence" value="ECO:0007669"/>
    <property type="project" value="InterPro"/>
</dbReference>
<dbReference type="PROSITE" id="PS51192">
    <property type="entry name" value="HELICASE_ATP_BIND_1"/>
    <property type="match status" value="1"/>
</dbReference>
<dbReference type="SUPFAM" id="SSF52540">
    <property type="entry name" value="P-loop containing nucleoside triphosphate hydrolases"/>
    <property type="match status" value="1"/>
</dbReference>
<keyword evidence="4" id="KW-0067">ATP-binding</keyword>
<evidence type="ECO:0000256" key="1">
    <source>
        <dbReference type="SAM" id="MobiDB-lite"/>
    </source>
</evidence>
<dbReference type="InterPro" id="IPR006935">
    <property type="entry name" value="Helicase/UvrB_N"/>
</dbReference>
<evidence type="ECO:0000259" key="2">
    <source>
        <dbReference type="PROSITE" id="PS51192"/>
    </source>
</evidence>
<feature type="domain" description="Helicase ATP-binding" evidence="2">
    <location>
        <begin position="19"/>
        <end position="182"/>
    </location>
</feature>
<protein>
    <submittedName>
        <fullName evidence="4">SSL2 DNA or RNA helicases of superfamily II</fullName>
    </submittedName>
</protein>
<dbReference type="GO" id="GO:0005524">
    <property type="term" value="F:ATP binding"/>
    <property type="evidence" value="ECO:0007669"/>
    <property type="project" value="InterPro"/>
</dbReference>
<feature type="compositionally biased region" description="Polar residues" evidence="1">
    <location>
        <begin position="544"/>
        <end position="557"/>
    </location>
</feature>
<feature type="region of interest" description="Disordered" evidence="1">
    <location>
        <begin position="537"/>
        <end position="557"/>
    </location>
</feature>
<accession>A0A6J7WJ51</accession>
<dbReference type="PANTHER" id="PTHR47396">
    <property type="entry name" value="TYPE I RESTRICTION ENZYME ECOKI R PROTEIN"/>
    <property type="match status" value="1"/>
</dbReference>
<gene>
    <name evidence="4" type="ORF">UFOVP173_39</name>
</gene>
<keyword evidence="4" id="KW-0547">Nucleotide-binding</keyword>
<dbReference type="PANTHER" id="PTHR47396:SF1">
    <property type="entry name" value="ATP-DEPENDENT HELICASE IRC3-RELATED"/>
    <property type="match status" value="1"/>
</dbReference>
<dbReference type="GO" id="GO:0004386">
    <property type="term" value="F:helicase activity"/>
    <property type="evidence" value="ECO:0007669"/>
    <property type="project" value="UniProtKB-KW"/>
</dbReference>
<reference evidence="4" key="1">
    <citation type="submission" date="2020-05" db="EMBL/GenBank/DDBJ databases">
        <authorList>
            <person name="Chiriac C."/>
            <person name="Salcher M."/>
            <person name="Ghai R."/>
            <person name="Kavagutti S V."/>
        </authorList>
    </citation>
    <scope>NUCLEOTIDE SEQUENCE</scope>
</reference>
<evidence type="ECO:0000259" key="3">
    <source>
        <dbReference type="PROSITE" id="PS51194"/>
    </source>
</evidence>
<dbReference type="Pfam" id="PF00271">
    <property type="entry name" value="Helicase_C"/>
    <property type="match status" value="1"/>
</dbReference>
<dbReference type="InterPro" id="IPR001650">
    <property type="entry name" value="Helicase_C-like"/>
</dbReference>